<evidence type="ECO:0000256" key="2">
    <source>
        <dbReference type="SAM" id="MobiDB-lite"/>
    </source>
</evidence>
<comment type="caution">
    <text evidence="3">The sequence shown here is derived from an EMBL/GenBank/DDBJ whole genome shotgun (WGS) entry which is preliminary data.</text>
</comment>
<name>A0A1L7U3K4_FUSMA</name>
<reference evidence="4" key="1">
    <citation type="journal article" date="2016" name="Genome Biol. Evol.">
        <title>Comparative 'omics' of the Fusarium fujikuroi species complex highlights differences in genetic potential and metabolite synthesis.</title>
        <authorList>
            <person name="Niehaus E.-M."/>
            <person name="Muensterkoetter M."/>
            <person name="Proctor R.H."/>
            <person name="Brown D.W."/>
            <person name="Sharon A."/>
            <person name="Idan Y."/>
            <person name="Oren-Young L."/>
            <person name="Sieber C.M."/>
            <person name="Novak O."/>
            <person name="Pencik A."/>
            <person name="Tarkowska D."/>
            <person name="Hromadova K."/>
            <person name="Freeman S."/>
            <person name="Maymon M."/>
            <person name="Elazar M."/>
            <person name="Youssef S.A."/>
            <person name="El-Shabrawy E.S.M."/>
            <person name="Shalaby A.B.A."/>
            <person name="Houterman P."/>
            <person name="Brock N.L."/>
            <person name="Burkhardt I."/>
            <person name="Tsavkelova E.A."/>
            <person name="Dickschat J.S."/>
            <person name="Galuszka P."/>
            <person name="Gueldener U."/>
            <person name="Tudzynski B."/>
        </authorList>
    </citation>
    <scope>NUCLEOTIDE SEQUENCE [LARGE SCALE GENOMIC DNA]</scope>
    <source>
        <strain evidence="4">MRC7560</strain>
    </source>
</reference>
<gene>
    <name evidence="3" type="ORF">FMAN_10771</name>
</gene>
<proteinExistence type="predicted"/>
<sequence>MFSSNHQVHQDNEKKADCCERPSQRADHQMEHGSSDASEREKSQSPGEPRLSEDAREDLDISLTSQDQKGESEDMDTAKAHLNYSFSPYSNSPIENPGGSAMSTGALSTVATSNERLVNTLPVHPRNTYSTQPGSQHATAFNGQNKSTALTRGLGKSPQDFWGESYPPGIIAKGPGAGVSASTVTHWLNLSRHWKRLWVTSNTQNDTLIAKNKGLSAENEALLNRIHDLESNIEQLNLKYAQELTNRERQYRRWESNLDGKIKRLENDKEAQEESIRRAQVAAQAMMEQCKTFASTDSEVEAWFKTNSDSWYDWAKSFAHKDPSNLTKLPGDAWNDPSVFVALQDGRLPVGLAADQKLPYLLLQGMMTNFICSHAFGSPWWIFEALNQYDPDLSETRRLLDKHVNDAEAAQKILASIRTEVPTMRQNIDRLFQQLQNIPKDSRHKFRVSLVRFFSAHGMAADAESSLRGGEQALLDARTRFAGHLTSRFLAGPAHYLLRNLSEEEWQDCSSGLEEQINQALQQSLGLWTHRSYMRCYDLPILQQLGQDVFEAGSELMQPHQAHQLGQLKRAQHHGTPVVMVVQPAIVVCGTEEGQDYGRIRRVWMPAKVLIAGAPVSHDRKEGGRLHG</sequence>
<dbReference type="AlphaFoldDB" id="A0A1L7U3K4"/>
<dbReference type="Proteomes" id="UP000184255">
    <property type="component" value="Unassembled WGS sequence"/>
</dbReference>
<dbReference type="GeneID" id="65090024"/>
<evidence type="ECO:0000313" key="3">
    <source>
        <dbReference type="EMBL" id="CVL05380.1"/>
    </source>
</evidence>
<protein>
    <submittedName>
        <fullName evidence="3">Uncharacterized protein</fullName>
    </submittedName>
</protein>
<keyword evidence="4" id="KW-1185">Reference proteome</keyword>
<keyword evidence="1" id="KW-0175">Coiled coil</keyword>
<organism evidence="3 4">
    <name type="scientific">Fusarium mangiferae</name>
    <name type="common">Mango malformation disease fungus</name>
    <dbReference type="NCBI Taxonomy" id="192010"/>
    <lineage>
        <taxon>Eukaryota</taxon>
        <taxon>Fungi</taxon>
        <taxon>Dikarya</taxon>
        <taxon>Ascomycota</taxon>
        <taxon>Pezizomycotina</taxon>
        <taxon>Sordariomycetes</taxon>
        <taxon>Hypocreomycetidae</taxon>
        <taxon>Hypocreales</taxon>
        <taxon>Nectriaceae</taxon>
        <taxon>Fusarium</taxon>
        <taxon>Fusarium fujikuroi species complex</taxon>
    </lineage>
</organism>
<evidence type="ECO:0000313" key="4">
    <source>
        <dbReference type="Proteomes" id="UP000184255"/>
    </source>
</evidence>
<evidence type="ECO:0000256" key="1">
    <source>
        <dbReference type="SAM" id="Coils"/>
    </source>
</evidence>
<dbReference type="VEuPathDB" id="FungiDB:FMAN_10771"/>
<feature type="region of interest" description="Disordered" evidence="2">
    <location>
        <begin position="1"/>
        <end position="75"/>
    </location>
</feature>
<dbReference type="EMBL" id="FCQH01000016">
    <property type="protein sequence ID" value="CVL05380.1"/>
    <property type="molecule type" value="Genomic_DNA"/>
</dbReference>
<feature type="compositionally biased region" description="Basic and acidic residues" evidence="2">
    <location>
        <begin position="8"/>
        <end position="43"/>
    </location>
</feature>
<accession>A0A1L7U3K4</accession>
<dbReference type="RefSeq" id="XP_041689280.1">
    <property type="nucleotide sequence ID" value="XM_041823729.1"/>
</dbReference>
<feature type="coiled-coil region" evidence="1">
    <location>
        <begin position="205"/>
        <end position="289"/>
    </location>
</feature>